<proteinExistence type="predicted"/>
<dbReference type="EMBL" id="CP009393">
    <property type="protein sequence ID" value="AIN98711.1"/>
    <property type="molecule type" value="Genomic_DNA"/>
</dbReference>
<dbReference type="RefSeq" id="XP_010699418.1">
    <property type="nucleotide sequence ID" value="XM_010701116.1"/>
</dbReference>
<dbReference type="GeneID" id="22575487"/>
<dbReference type="VEuPathDB" id="TriTrypDB:LPAL13_240013800"/>
<keyword evidence="3" id="KW-1185">Reference proteome</keyword>
<accession>A0A088SAQ6</accession>
<evidence type="ECO:0000313" key="2">
    <source>
        <dbReference type="EMBL" id="AIN98711.1"/>
    </source>
</evidence>
<dbReference type="Proteomes" id="UP000063063">
    <property type="component" value="Chromosome 24"/>
</dbReference>
<name>A0A088SAQ6_LEIPA</name>
<dbReference type="AlphaFoldDB" id="A0A088SAQ6"/>
<organism evidence="2 3">
    <name type="scientific">Leishmania panamensis</name>
    <dbReference type="NCBI Taxonomy" id="5679"/>
    <lineage>
        <taxon>Eukaryota</taxon>
        <taxon>Discoba</taxon>
        <taxon>Euglenozoa</taxon>
        <taxon>Kinetoplastea</taxon>
        <taxon>Metakinetoplastina</taxon>
        <taxon>Trypanosomatida</taxon>
        <taxon>Trypanosomatidae</taxon>
        <taxon>Leishmaniinae</taxon>
        <taxon>Leishmania</taxon>
        <taxon>Leishmania guyanensis species complex</taxon>
    </lineage>
</organism>
<feature type="compositionally biased region" description="Basic and acidic residues" evidence="1">
    <location>
        <begin position="369"/>
        <end position="381"/>
    </location>
</feature>
<evidence type="ECO:0000256" key="1">
    <source>
        <dbReference type="SAM" id="MobiDB-lite"/>
    </source>
</evidence>
<dbReference type="eggNOG" id="ENOG502SHZA">
    <property type="taxonomic scope" value="Eukaryota"/>
</dbReference>
<feature type="compositionally biased region" description="Basic and acidic residues" evidence="1">
    <location>
        <begin position="333"/>
        <end position="346"/>
    </location>
</feature>
<dbReference type="KEGG" id="lpan:LPMP_240780"/>
<feature type="region of interest" description="Disordered" evidence="1">
    <location>
        <begin position="514"/>
        <end position="545"/>
    </location>
</feature>
<dbReference type="VEuPathDB" id="TriTrypDB:LPMP_240780"/>
<feature type="compositionally biased region" description="Polar residues" evidence="1">
    <location>
        <begin position="352"/>
        <end position="365"/>
    </location>
</feature>
<feature type="region of interest" description="Disordered" evidence="1">
    <location>
        <begin position="57"/>
        <end position="80"/>
    </location>
</feature>
<sequence length="616" mass="68122">MAVASSSLPSTCIIDATMHFEGRRGRRTFPEKNASQIRFGGAATNSHLEEQEGVVRRQAQAPAPVSWQHQQERPARRPRGPGTTFAAHIEANGFPAAALRRSARVDVAPECLYQYDTSKLHTHKRLTQMPNRVKQCTRTLQLFLQPQEQVARSAAAAAMLGESQDGLLLSSLYPSLQGQAHRRDPRIIVDAARTSSRSVTDSAPHDSATMAACRPCLPWASTEDLDHSPLSREAESADQQWLLEYLDQREFDRLREACHPVERHVDAVVDEDARAQYGQVAVPTLPSGVTPLSFRHVDSANIAAIAPPQRRRAKRRSGGRDDGDGAMYAHPLKSRDRQPWEREYAPEAHTTPPRTRSSHRASVQNVGAEENREVNHDRNSRVDNTSTNTCGEGMYTPNGHCTSSSHPRQIMGPYTSVFDRAEVHQEPPKRATRIVPRTGGVASATPPVPRTSAWFVPLRRDRVVSPTYRSRSGDDVRASYSFREEKVRQADQCQTHASVTSPVLRRSPSFITVPPTVRWSPPPPQRNLSTTAEARPATASSSTSARTRAMVTLHDVCAYQQSRAPSLQQQRHWRPTGSASPSPLVFASSACAQGRDNTAPTLRDVYRALRTSAAVM</sequence>
<evidence type="ECO:0000313" key="3">
    <source>
        <dbReference type="Proteomes" id="UP000063063"/>
    </source>
</evidence>
<protein>
    <submittedName>
        <fullName evidence="2">Uncharacterized protein</fullName>
    </submittedName>
</protein>
<feature type="region of interest" description="Disordered" evidence="1">
    <location>
        <begin position="307"/>
        <end position="405"/>
    </location>
</feature>
<reference evidence="2 3" key="1">
    <citation type="journal article" date="2015" name="Sci. Rep.">
        <title>The genome of Leishmania panamensis: insights into genomics of the L. (Viannia) subgenus.</title>
        <authorList>
            <person name="Llanes A."/>
            <person name="Restrepo C.M."/>
            <person name="Vecchio G.D."/>
            <person name="Anguizola F.J."/>
            <person name="Lleonart R."/>
        </authorList>
    </citation>
    <scope>NUCLEOTIDE SEQUENCE [LARGE SCALE GENOMIC DNA]</scope>
    <source>
        <strain evidence="2 3">MHOM/PA/94/PSC-1</strain>
    </source>
</reference>
<feature type="compositionally biased region" description="Low complexity" evidence="1">
    <location>
        <begin position="529"/>
        <end position="545"/>
    </location>
</feature>
<gene>
    <name evidence="2" type="ORF">LPMP_240780</name>
</gene>
<dbReference type="OrthoDB" id="267018at2759"/>